<dbReference type="NCBIfam" id="TIGR01165">
    <property type="entry name" value="cbiN"/>
    <property type="match status" value="1"/>
</dbReference>
<dbReference type="UniPathway" id="UPA00148"/>
<evidence type="ECO:0000256" key="4">
    <source>
        <dbReference type="ARBA" id="ARBA00022573"/>
    </source>
</evidence>
<comment type="similarity">
    <text evidence="10">Belongs to the CbiN family.</text>
</comment>
<comment type="function">
    <text evidence="10">Part of the energy-coupling factor (ECF) transporter complex CbiMNOQ involved in cobalt import.</text>
</comment>
<proteinExistence type="inferred from homology"/>
<evidence type="ECO:0000256" key="7">
    <source>
        <dbReference type="ARBA" id="ARBA00023065"/>
    </source>
</evidence>
<keyword evidence="6 10" id="KW-1133">Transmembrane helix</keyword>
<protein>
    <recommendedName>
        <fullName evidence="10">Cobalt transport protein CbiN</fullName>
    </recommendedName>
    <alternativeName>
        <fullName evidence="10">Energy-coupling factor transporter probable substrate-capture protein CbiN</fullName>
        <shortName evidence="10">ECF transporter S component CbiN</shortName>
    </alternativeName>
</protein>
<keyword evidence="1 10" id="KW-0171">Cobalt transport</keyword>
<evidence type="ECO:0000256" key="9">
    <source>
        <dbReference type="ARBA" id="ARBA00023285"/>
    </source>
</evidence>
<evidence type="ECO:0000256" key="2">
    <source>
        <dbReference type="ARBA" id="ARBA00022448"/>
    </source>
</evidence>
<evidence type="ECO:0000256" key="1">
    <source>
        <dbReference type="ARBA" id="ARBA00022426"/>
    </source>
</evidence>
<feature type="transmembrane region" description="Helical" evidence="10">
    <location>
        <begin position="66"/>
        <end position="85"/>
    </location>
</feature>
<evidence type="ECO:0000313" key="11">
    <source>
        <dbReference type="EMBL" id="SDG71075.1"/>
    </source>
</evidence>
<organism evidence="11 12">
    <name type="scientific">Desulfosporosinus hippei DSM 8344</name>
    <dbReference type="NCBI Taxonomy" id="1121419"/>
    <lineage>
        <taxon>Bacteria</taxon>
        <taxon>Bacillati</taxon>
        <taxon>Bacillota</taxon>
        <taxon>Clostridia</taxon>
        <taxon>Eubacteriales</taxon>
        <taxon>Desulfitobacteriaceae</taxon>
        <taxon>Desulfosporosinus</taxon>
    </lineage>
</organism>
<evidence type="ECO:0000256" key="10">
    <source>
        <dbReference type="HAMAP-Rule" id="MF_00330"/>
    </source>
</evidence>
<comment type="caution">
    <text evidence="10">Lacks conserved residue(s) required for the propagation of feature annotation.</text>
</comment>
<evidence type="ECO:0000256" key="6">
    <source>
        <dbReference type="ARBA" id="ARBA00022989"/>
    </source>
</evidence>
<evidence type="ECO:0000256" key="5">
    <source>
        <dbReference type="ARBA" id="ARBA00022692"/>
    </source>
</evidence>
<keyword evidence="8 10" id="KW-0472">Membrane</keyword>
<evidence type="ECO:0000313" key="12">
    <source>
        <dbReference type="Proteomes" id="UP000198656"/>
    </source>
</evidence>
<reference evidence="12" key="1">
    <citation type="submission" date="2016-10" db="EMBL/GenBank/DDBJ databases">
        <authorList>
            <person name="Varghese N."/>
            <person name="Submissions S."/>
        </authorList>
    </citation>
    <scope>NUCLEOTIDE SEQUENCE [LARGE SCALE GENOMIC DNA]</scope>
    <source>
        <strain evidence="12">DSM 8344</strain>
    </source>
</reference>
<keyword evidence="7 10" id="KW-0406">Ion transport</keyword>
<name>A0A1G7WGA6_9FIRM</name>
<comment type="subcellular location">
    <subcellularLocation>
        <location evidence="10">Cell membrane</location>
        <topology evidence="10">Multi-pass membrane protein</topology>
    </subcellularLocation>
</comment>
<dbReference type="GO" id="GO:0005886">
    <property type="term" value="C:plasma membrane"/>
    <property type="evidence" value="ECO:0007669"/>
    <property type="project" value="UniProtKB-SubCell"/>
</dbReference>
<dbReference type="OrthoDB" id="1551318at2"/>
<keyword evidence="4 10" id="KW-0169">Cobalamin biosynthesis</keyword>
<dbReference type="GO" id="GO:0015087">
    <property type="term" value="F:cobalt ion transmembrane transporter activity"/>
    <property type="evidence" value="ECO:0007669"/>
    <property type="project" value="UniProtKB-UniRule"/>
</dbReference>
<dbReference type="RefSeq" id="WP_092331371.1">
    <property type="nucleotide sequence ID" value="NZ_FNCP01000005.1"/>
</dbReference>
<dbReference type="EMBL" id="FNCP01000005">
    <property type="protein sequence ID" value="SDG71075.1"/>
    <property type="molecule type" value="Genomic_DNA"/>
</dbReference>
<accession>A0A1G7WGA6</accession>
<dbReference type="Pfam" id="PF02553">
    <property type="entry name" value="CbiN"/>
    <property type="match status" value="1"/>
</dbReference>
<keyword evidence="12" id="KW-1185">Reference proteome</keyword>
<comment type="pathway">
    <text evidence="10">Cofactor biosynthesis; adenosylcobalamin biosynthesis.</text>
</comment>
<gene>
    <name evidence="10" type="primary">cbiN</name>
    <name evidence="11" type="ORF">SAMN05443529_105146</name>
</gene>
<comment type="subunit">
    <text evidence="10">Forms an energy-coupling factor (ECF) transporter complex composed of an ATP-binding protein (A component, CbiO), a transmembrane protein (T component, CbiQ) and 2 possible substrate-capture proteins (S components, CbiM and CbiN) of unknown stoichimetry.</text>
</comment>
<dbReference type="HAMAP" id="MF_00330">
    <property type="entry name" value="CbiN"/>
    <property type="match status" value="1"/>
</dbReference>
<dbReference type="PANTHER" id="PTHR38662:SF1">
    <property type="entry name" value="COBALT TRANSPORT PROTEIN CBIN"/>
    <property type="match status" value="1"/>
</dbReference>
<keyword evidence="9 10" id="KW-0170">Cobalt</keyword>
<dbReference type="NCBIfam" id="NF002780">
    <property type="entry name" value="PRK02898.1"/>
    <property type="match status" value="1"/>
</dbReference>
<keyword evidence="3 10" id="KW-1003">Cell membrane</keyword>
<dbReference type="InterPro" id="IPR003705">
    <property type="entry name" value="CbiN"/>
</dbReference>
<dbReference type="GO" id="GO:0009236">
    <property type="term" value="P:cobalamin biosynthetic process"/>
    <property type="evidence" value="ECO:0007669"/>
    <property type="project" value="UniProtKB-UniRule"/>
</dbReference>
<dbReference type="Proteomes" id="UP000198656">
    <property type="component" value="Unassembled WGS sequence"/>
</dbReference>
<dbReference type="PANTHER" id="PTHR38662">
    <property type="entry name" value="COBALT TRANSPORT PROTEIN CBIN"/>
    <property type="match status" value="1"/>
</dbReference>
<dbReference type="STRING" id="1121419.SAMN05443529_105146"/>
<sequence>MKLFTKNMIILLFVVLLAVLPLYVAGDAEFGGADGLASDAIMELNADYTPWFESLWEPPSGEIESLLFALQAAIGSGFVFYYIGYSKGRQGQNKRDQA</sequence>
<evidence type="ECO:0000256" key="3">
    <source>
        <dbReference type="ARBA" id="ARBA00022475"/>
    </source>
</evidence>
<keyword evidence="2 10" id="KW-0813">Transport</keyword>
<evidence type="ECO:0000256" key="8">
    <source>
        <dbReference type="ARBA" id="ARBA00023136"/>
    </source>
</evidence>
<dbReference type="AlphaFoldDB" id="A0A1G7WGA6"/>
<keyword evidence="5 10" id="KW-0812">Transmembrane</keyword>